<feature type="compositionally biased region" description="Basic residues" evidence="2">
    <location>
        <begin position="477"/>
        <end position="486"/>
    </location>
</feature>
<accession>A0A4S8R3Y8</accession>
<proteinExistence type="predicted"/>
<feature type="compositionally biased region" description="Basic and acidic residues" evidence="2">
    <location>
        <begin position="134"/>
        <end position="148"/>
    </location>
</feature>
<dbReference type="Proteomes" id="UP000308671">
    <property type="component" value="Unassembled WGS sequence"/>
</dbReference>
<dbReference type="PANTHER" id="PTHR46462:SF3">
    <property type="entry name" value="UPSET, ISOFORM A"/>
    <property type="match status" value="1"/>
</dbReference>
<dbReference type="InterPro" id="IPR046341">
    <property type="entry name" value="SET_dom_sf"/>
</dbReference>
<feature type="compositionally biased region" description="Polar residues" evidence="2">
    <location>
        <begin position="580"/>
        <end position="647"/>
    </location>
</feature>
<keyword evidence="5" id="KW-1185">Reference proteome</keyword>
<feature type="compositionally biased region" description="Polar residues" evidence="2">
    <location>
        <begin position="873"/>
        <end position="889"/>
    </location>
</feature>
<keyword evidence="1" id="KW-0156">Chromatin regulator</keyword>
<feature type="compositionally biased region" description="Polar residues" evidence="2">
    <location>
        <begin position="488"/>
        <end position="501"/>
    </location>
</feature>
<dbReference type="SUPFAM" id="SSF57903">
    <property type="entry name" value="FYVE/PHD zinc finger"/>
    <property type="match status" value="1"/>
</dbReference>
<dbReference type="Gene3D" id="2.170.270.10">
    <property type="entry name" value="SET domain"/>
    <property type="match status" value="1"/>
</dbReference>
<dbReference type="InterPro" id="IPR011011">
    <property type="entry name" value="Znf_FYVE_PHD"/>
</dbReference>
<feature type="domain" description="SET" evidence="3">
    <location>
        <begin position="272"/>
        <end position="399"/>
    </location>
</feature>
<name>A0A4S8R3Y8_9HELO</name>
<evidence type="ECO:0000256" key="1">
    <source>
        <dbReference type="ARBA" id="ARBA00022853"/>
    </source>
</evidence>
<dbReference type="InterPro" id="IPR013083">
    <property type="entry name" value="Znf_RING/FYVE/PHD"/>
</dbReference>
<feature type="region of interest" description="Disordered" evidence="2">
    <location>
        <begin position="562"/>
        <end position="696"/>
    </location>
</feature>
<dbReference type="GO" id="GO:0006325">
    <property type="term" value="P:chromatin organization"/>
    <property type="evidence" value="ECO:0007669"/>
    <property type="project" value="UniProtKB-KW"/>
</dbReference>
<organism evidence="4 5">
    <name type="scientific">Botrytis galanthina</name>
    <dbReference type="NCBI Taxonomy" id="278940"/>
    <lineage>
        <taxon>Eukaryota</taxon>
        <taxon>Fungi</taxon>
        <taxon>Dikarya</taxon>
        <taxon>Ascomycota</taxon>
        <taxon>Pezizomycotina</taxon>
        <taxon>Leotiomycetes</taxon>
        <taxon>Helotiales</taxon>
        <taxon>Sclerotiniaceae</taxon>
        <taxon>Botrytis</taxon>
    </lineage>
</organism>
<evidence type="ECO:0000256" key="2">
    <source>
        <dbReference type="SAM" id="MobiDB-lite"/>
    </source>
</evidence>
<reference evidence="4 5" key="1">
    <citation type="submission" date="2017-12" db="EMBL/GenBank/DDBJ databases">
        <title>Comparative genomics of Botrytis spp.</title>
        <authorList>
            <person name="Valero-Jimenez C.A."/>
            <person name="Tapia P."/>
            <person name="Veloso J."/>
            <person name="Silva-Moreno E."/>
            <person name="Staats M."/>
            <person name="Valdes J.H."/>
            <person name="Van Kan J.A.L."/>
        </authorList>
    </citation>
    <scope>NUCLEOTIDE SEQUENCE [LARGE SCALE GENOMIC DNA]</scope>
    <source>
        <strain evidence="4 5">MUCL435</strain>
    </source>
</reference>
<dbReference type="OrthoDB" id="1928087at2759"/>
<feature type="region of interest" description="Disordered" evidence="2">
    <location>
        <begin position="96"/>
        <end position="191"/>
    </location>
</feature>
<gene>
    <name evidence="4" type="ORF">BGAL_0098g00010</name>
</gene>
<dbReference type="GO" id="GO:0006355">
    <property type="term" value="P:regulation of DNA-templated transcription"/>
    <property type="evidence" value="ECO:0007669"/>
    <property type="project" value="TreeGrafter"/>
</dbReference>
<feature type="region of interest" description="Disordered" evidence="2">
    <location>
        <begin position="771"/>
        <end position="802"/>
    </location>
</feature>
<evidence type="ECO:0000259" key="3">
    <source>
        <dbReference type="SMART" id="SM00317"/>
    </source>
</evidence>
<dbReference type="SUPFAM" id="SSF82199">
    <property type="entry name" value="SET domain"/>
    <property type="match status" value="1"/>
</dbReference>
<dbReference type="GO" id="GO:0034967">
    <property type="term" value="C:Set3 complex"/>
    <property type="evidence" value="ECO:0007669"/>
    <property type="project" value="TreeGrafter"/>
</dbReference>
<evidence type="ECO:0000313" key="5">
    <source>
        <dbReference type="Proteomes" id="UP000308671"/>
    </source>
</evidence>
<feature type="region of interest" description="Disordered" evidence="2">
    <location>
        <begin position="462"/>
        <end position="545"/>
    </location>
</feature>
<feature type="region of interest" description="Disordered" evidence="2">
    <location>
        <begin position="865"/>
        <end position="932"/>
    </location>
</feature>
<dbReference type="AlphaFoldDB" id="A0A4S8R3Y8"/>
<feature type="compositionally biased region" description="Polar residues" evidence="2">
    <location>
        <begin position="774"/>
        <end position="802"/>
    </location>
</feature>
<feature type="compositionally biased region" description="Basic and acidic residues" evidence="2">
    <location>
        <begin position="655"/>
        <end position="672"/>
    </location>
</feature>
<feature type="compositionally biased region" description="Basic and acidic residues" evidence="2">
    <location>
        <begin position="96"/>
        <end position="118"/>
    </location>
</feature>
<feature type="compositionally biased region" description="Polar residues" evidence="2">
    <location>
        <begin position="675"/>
        <end position="692"/>
    </location>
</feature>
<sequence length="987" mass="108860">MTERSLSISTQNATQTKPVFLTSVEALTHDIQPATELADEDYTIKCICNNCEDDGNTIYCEDCSTWQHIDCYYDLSVDVLRPDFAHSCVDCSPRDLGPHANERSQYRQSKPTHDNNDKKNRRPAAKSHKKKTLKPSENHGFNDQEGHENAGSLVAHTQKRAKGHRSHHSVSSQATKRNHNHPPSPNHTVGNLPDNFEIHSLSVIFHSLYDVESQEINTNTLVDLSVTSKLALWIKEGKLFEEDVGKKFDDVVQKTEMRLDPHQFPKLHVDVKTAHINNTNVQWKSLVTTTKTPANKPIGEMNGHVGFQSDYHKNPDNGWEECPHPRPLTFFIPGLPLYIDTRKGGSQCRYIRRSCRANANLETYIVANTSEYHFYLTLDSALAPNEQITLPWDFKFVDKSRLDRALHLDGDDDDRLPDITEAEYQSVSHSINLVLSDHGGCACNAGKECAFVRFHRDYYGRVHGQHQQPSNGVNGVKSKKGRKPKQHVSPTSTGHATNSRAASEGQPETNDDDDSRSISGSGRSKPHSRDPTPIHGPEADAVLTETKREKRKLLLLEEKFKQLEQEQEQEPPRKKKRPSDGSNVNSPVTATASQTNPKPRQKSIASRTAVSQSAHAKSNGSRSRQYVDASTSRRQSGSPLSVTSSKVVASPKPVRSRDESSGSRSDESEGFRSRQNSITPNVVYADSSTQTSPDKDAWYEQKTKLIPKRPVLPLSRRLLMKKFKVQEKAQELFKNEERQRTNVAAGLMNGGLQNLSSPTMAMDIDSPIQEDRSITQSPTDTRVRNASISSSTPSADFTSNSGDYHTDGPILITGQTMKPPSWTGQSTNGYSHKSPELHVRMPPTQTFTTPNLSGTPGTLTPASAVPSSAISPYGTTQFPSYPSANTVNPSPARKKMSIKDYTARHKSQSANGSGGRKASVGSSPTISPAVPKSTLSTVDEINSIGALLDSKTVSVDGNKKVDHGLVDTLKISPSPKNIPPQHSNGAL</sequence>
<feature type="region of interest" description="Disordered" evidence="2">
    <location>
        <begin position="964"/>
        <end position="987"/>
    </location>
</feature>
<dbReference type="InterPro" id="IPR001214">
    <property type="entry name" value="SET_dom"/>
</dbReference>
<dbReference type="SMART" id="SM00317">
    <property type="entry name" value="SET"/>
    <property type="match status" value="1"/>
</dbReference>
<dbReference type="EMBL" id="PQXL01000098">
    <property type="protein sequence ID" value="THV51791.1"/>
    <property type="molecule type" value="Genomic_DNA"/>
</dbReference>
<evidence type="ECO:0000313" key="4">
    <source>
        <dbReference type="EMBL" id="THV51791.1"/>
    </source>
</evidence>
<dbReference type="GO" id="GO:0070210">
    <property type="term" value="C:Rpd3L-Expanded complex"/>
    <property type="evidence" value="ECO:0007669"/>
    <property type="project" value="TreeGrafter"/>
</dbReference>
<protein>
    <recommendedName>
        <fullName evidence="3">SET domain-containing protein</fullName>
    </recommendedName>
</protein>
<feature type="compositionally biased region" description="Basic residues" evidence="2">
    <location>
        <begin position="157"/>
        <end position="168"/>
    </location>
</feature>
<dbReference type="PANTHER" id="PTHR46462">
    <property type="entry name" value="UPSET, ISOFORM A"/>
    <property type="match status" value="1"/>
</dbReference>
<comment type="caution">
    <text evidence="4">The sequence shown here is derived from an EMBL/GenBank/DDBJ whole genome shotgun (WGS) entry which is preliminary data.</text>
</comment>
<dbReference type="Gene3D" id="3.30.40.10">
    <property type="entry name" value="Zinc/RING finger domain, C3HC4 (zinc finger)"/>
    <property type="match status" value="1"/>
</dbReference>
<feature type="compositionally biased region" description="Basic residues" evidence="2">
    <location>
        <begin position="119"/>
        <end position="133"/>
    </location>
</feature>